<reference evidence="2" key="1">
    <citation type="submission" date="2013-07" db="EMBL/GenBank/DDBJ databases">
        <title>Sub-species coevolution in mutualistic symbiosis.</title>
        <authorList>
            <person name="Murfin K."/>
            <person name="Klassen J."/>
            <person name="Lee M."/>
            <person name="Forst S."/>
            <person name="Stock P."/>
            <person name="Goodrich-Blair H."/>
        </authorList>
    </citation>
    <scope>NUCLEOTIDE SEQUENCE [LARGE SCALE GENOMIC DNA]</scope>
    <source>
        <strain evidence="2">Puntauvense</strain>
    </source>
</reference>
<name>A0A077NG13_XENBV</name>
<dbReference type="InterPro" id="IPR020845">
    <property type="entry name" value="AMP-binding_CS"/>
</dbReference>
<sequence>MEYLPITLDTTLRKKALCSPQQSLLIDALKPESAIEYRWKETNMLVDALAWQFADLPGKGIGVILDNSYYCLCMIYGVIRSGKDLILIDPEWGITAKQAIIDEMGLQILVSAVPIQDEFATLQFIPDFSSDSVEMFDEHAAATSRMIIFTSGTTGKPKGIVLSQQAMVNAYAIGQRCLNIGEHTRAGCFYRVSGLGILGINFLFPLLYGGSVVLLPQHCWSDCIQFWQLVEQFNISFLYMVPPIVNFMVKEGVPLTVPFPLSRLLCVSGSARLDAGLQEEFQRNFAPLANIYGLSECGFAFLFGRLNRKRFDNTVGPAVGLTLRLTDEQGHEITQPGSRGRLWVKTPSLFSGYVNQPELAAQVVHDGWLDTQDIAYFDDQGGFYVLGRVDGTINKGGNLFHLNECEQLLNTRSDVIDVCCLKVPCDIYGEDYIAVIQGELGQESVLLTWLQQHLGISRAPRSVFCLNKKLPLNGAGKHDRRAITELITQGVL</sequence>
<evidence type="ECO:0000313" key="2">
    <source>
        <dbReference type="EMBL" id="CDG97323.1"/>
    </source>
</evidence>
<dbReference type="RefSeq" id="WP_038204598.1">
    <property type="nucleotide sequence ID" value="NZ_CAWLWN010000216.1"/>
</dbReference>
<dbReference type="InterPro" id="IPR045851">
    <property type="entry name" value="AMP-bd_C_sf"/>
</dbReference>
<protein>
    <recommendedName>
        <fullName evidence="1">AMP-dependent synthetase/ligase domain-containing protein</fullName>
    </recommendedName>
</protein>
<dbReference type="Proteomes" id="UP000028511">
    <property type="component" value="Unassembled WGS sequence"/>
</dbReference>
<dbReference type="AlphaFoldDB" id="A0A077NG13"/>
<dbReference type="HOGENOM" id="CLU_000022_59_9_6"/>
<comment type="caution">
    <text evidence="2">The sequence shown here is derived from an EMBL/GenBank/DDBJ whole genome shotgun (WGS) entry which is preliminary data.</text>
</comment>
<dbReference type="Pfam" id="PF00501">
    <property type="entry name" value="AMP-binding"/>
    <property type="match status" value="1"/>
</dbReference>
<dbReference type="PANTHER" id="PTHR45398:SF1">
    <property type="entry name" value="ENZYME, PUTATIVE (JCVI)-RELATED"/>
    <property type="match status" value="1"/>
</dbReference>
<dbReference type="EMBL" id="CBSW010000173">
    <property type="protein sequence ID" value="CDG97323.1"/>
    <property type="molecule type" value="Genomic_DNA"/>
</dbReference>
<evidence type="ECO:0000259" key="1">
    <source>
        <dbReference type="Pfam" id="PF00501"/>
    </source>
</evidence>
<dbReference type="InterPro" id="IPR042099">
    <property type="entry name" value="ANL_N_sf"/>
</dbReference>
<accession>A0A077NG13</accession>
<dbReference type="SUPFAM" id="SSF56801">
    <property type="entry name" value="Acetyl-CoA synthetase-like"/>
    <property type="match status" value="1"/>
</dbReference>
<dbReference type="Gene3D" id="3.30.300.30">
    <property type="match status" value="1"/>
</dbReference>
<gene>
    <name evidence="2" type="ORF">XBP1_2540012</name>
</gene>
<dbReference type="CDD" id="cd04433">
    <property type="entry name" value="AFD_class_I"/>
    <property type="match status" value="1"/>
</dbReference>
<dbReference type="PROSITE" id="PS00455">
    <property type="entry name" value="AMP_BINDING"/>
    <property type="match status" value="1"/>
</dbReference>
<organism evidence="2">
    <name type="scientific">Xenorhabdus bovienii str. puntauvense</name>
    <dbReference type="NCBI Taxonomy" id="1398201"/>
    <lineage>
        <taxon>Bacteria</taxon>
        <taxon>Pseudomonadati</taxon>
        <taxon>Pseudomonadota</taxon>
        <taxon>Gammaproteobacteria</taxon>
        <taxon>Enterobacterales</taxon>
        <taxon>Morganellaceae</taxon>
        <taxon>Xenorhabdus</taxon>
    </lineage>
</organism>
<proteinExistence type="predicted"/>
<dbReference type="PANTHER" id="PTHR45398">
    <property type="match status" value="1"/>
</dbReference>
<feature type="domain" description="AMP-dependent synthetase/ligase" evidence="1">
    <location>
        <begin position="34"/>
        <end position="353"/>
    </location>
</feature>
<dbReference type="Gene3D" id="3.40.50.12780">
    <property type="entry name" value="N-terminal domain of ligase-like"/>
    <property type="match status" value="1"/>
</dbReference>
<dbReference type="InterPro" id="IPR000873">
    <property type="entry name" value="AMP-dep_synth/lig_dom"/>
</dbReference>